<dbReference type="VEuPathDB" id="TriTrypDB:BSAL_17140"/>
<keyword evidence="2" id="KW-1185">Reference proteome</keyword>
<evidence type="ECO:0000313" key="2">
    <source>
        <dbReference type="Proteomes" id="UP000051952"/>
    </source>
</evidence>
<accession>A0A0S4JF04</accession>
<organism evidence="1 2">
    <name type="scientific">Bodo saltans</name>
    <name type="common">Flagellated protozoan</name>
    <dbReference type="NCBI Taxonomy" id="75058"/>
    <lineage>
        <taxon>Eukaryota</taxon>
        <taxon>Discoba</taxon>
        <taxon>Euglenozoa</taxon>
        <taxon>Kinetoplastea</taxon>
        <taxon>Metakinetoplastina</taxon>
        <taxon>Eubodonida</taxon>
        <taxon>Bodonidae</taxon>
        <taxon>Bodo</taxon>
    </lineage>
</organism>
<dbReference type="Proteomes" id="UP000051952">
    <property type="component" value="Unassembled WGS sequence"/>
</dbReference>
<name>A0A0S4JF04_BODSA</name>
<evidence type="ECO:0000313" key="1">
    <source>
        <dbReference type="EMBL" id="CUG88758.1"/>
    </source>
</evidence>
<protein>
    <submittedName>
        <fullName evidence="1">Uncharacterized protein</fullName>
    </submittedName>
</protein>
<dbReference type="EMBL" id="CYKH01001671">
    <property type="protein sequence ID" value="CUG88758.1"/>
    <property type="molecule type" value="Genomic_DNA"/>
</dbReference>
<reference evidence="2" key="1">
    <citation type="submission" date="2015-09" db="EMBL/GenBank/DDBJ databases">
        <authorList>
            <consortium name="Pathogen Informatics"/>
        </authorList>
    </citation>
    <scope>NUCLEOTIDE SEQUENCE [LARGE SCALE GENOMIC DNA]</scope>
    <source>
        <strain evidence="2">Lake Konstanz</strain>
    </source>
</reference>
<proteinExistence type="predicted"/>
<sequence length="123" mass="14586">MEIYDLAKDAQAQESDFQFVLHHTTTTDSNDHVWTNVVQKLFTVCAKWKSQPGPWASYFAVLFEKDDAKAAINHFKTMLRLNFSNLPNPTIAERKTSRKFTRILTLVRFMILHLWRRMKQQHF</sequence>
<dbReference type="AlphaFoldDB" id="A0A0S4JF04"/>
<gene>
    <name evidence="1" type="ORF">BSAL_17140</name>
</gene>